<protein>
    <submittedName>
        <fullName evidence="4">GNAT family N-acetyltransferase</fullName>
    </submittedName>
</protein>
<evidence type="ECO:0000313" key="4">
    <source>
        <dbReference type="EMBL" id="MBO1512681.1"/>
    </source>
</evidence>
<gene>
    <name evidence="4" type="ORF">I7822_13480</name>
</gene>
<evidence type="ECO:0000259" key="3">
    <source>
        <dbReference type="PROSITE" id="PS51186"/>
    </source>
</evidence>
<dbReference type="Pfam" id="PF00583">
    <property type="entry name" value="Acetyltransf_1"/>
    <property type="match status" value="1"/>
</dbReference>
<name>A0ABS3N3M3_9BACI</name>
<feature type="domain" description="N-acetyltransferase" evidence="3">
    <location>
        <begin position="1"/>
        <end position="144"/>
    </location>
</feature>
<proteinExistence type="predicted"/>
<keyword evidence="5" id="KW-1185">Reference proteome</keyword>
<reference evidence="4 5" key="1">
    <citation type="submission" date="2021-03" db="EMBL/GenBank/DDBJ databases">
        <title>Whole genome sequence of Metabacillus bambusae BG109.</title>
        <authorList>
            <person name="Jeong J.W."/>
        </authorList>
    </citation>
    <scope>NUCLEOTIDE SEQUENCE [LARGE SCALE GENOMIC DNA]</scope>
    <source>
        <strain evidence="4 5">BG109</strain>
    </source>
</reference>
<comment type="caution">
    <text evidence="4">The sequence shown here is derived from an EMBL/GenBank/DDBJ whole genome shotgun (WGS) entry which is preliminary data.</text>
</comment>
<dbReference type="RefSeq" id="WP_207978973.1">
    <property type="nucleotide sequence ID" value="NZ_JAGDEL010000009.1"/>
</dbReference>
<keyword evidence="2" id="KW-0012">Acyltransferase</keyword>
<dbReference type="CDD" id="cd04301">
    <property type="entry name" value="NAT_SF"/>
    <property type="match status" value="1"/>
</dbReference>
<dbReference type="InterPro" id="IPR016181">
    <property type="entry name" value="Acyl_CoA_acyltransferase"/>
</dbReference>
<dbReference type="InterPro" id="IPR000182">
    <property type="entry name" value="GNAT_dom"/>
</dbReference>
<dbReference type="PANTHER" id="PTHR43420">
    <property type="entry name" value="ACETYLTRANSFERASE"/>
    <property type="match status" value="1"/>
</dbReference>
<accession>A0ABS3N3M3</accession>
<dbReference type="EMBL" id="JAGDEL010000009">
    <property type="protein sequence ID" value="MBO1512681.1"/>
    <property type="molecule type" value="Genomic_DNA"/>
</dbReference>
<dbReference type="Gene3D" id="3.40.630.30">
    <property type="match status" value="1"/>
</dbReference>
<dbReference type="Proteomes" id="UP000663981">
    <property type="component" value="Unassembled WGS sequence"/>
</dbReference>
<dbReference type="PROSITE" id="PS51186">
    <property type="entry name" value="GNAT"/>
    <property type="match status" value="1"/>
</dbReference>
<evidence type="ECO:0000256" key="2">
    <source>
        <dbReference type="ARBA" id="ARBA00023315"/>
    </source>
</evidence>
<keyword evidence="1" id="KW-0808">Transferase</keyword>
<sequence length="144" mass="16284">MIRKANLTETNKLLHMTIEVMNESTMGLVQIDAQSGFNIFIPLLNSGSYYLVALENNMIAGWVLLGPDFNPINMYKTGSITSLYVLPEFRKSGLGKQLMIQALEHLKYQGFQKIILNVYAGNPAKRLYEQLGFQDLSSVMELDF</sequence>
<dbReference type="SUPFAM" id="SSF55729">
    <property type="entry name" value="Acyl-CoA N-acyltransferases (Nat)"/>
    <property type="match status" value="1"/>
</dbReference>
<evidence type="ECO:0000313" key="5">
    <source>
        <dbReference type="Proteomes" id="UP000663981"/>
    </source>
</evidence>
<dbReference type="InterPro" id="IPR050680">
    <property type="entry name" value="YpeA/RimI_acetyltransf"/>
</dbReference>
<evidence type="ECO:0000256" key="1">
    <source>
        <dbReference type="ARBA" id="ARBA00022679"/>
    </source>
</evidence>
<organism evidence="4 5">
    <name type="scientific">Metabacillus bambusae</name>
    <dbReference type="NCBI Taxonomy" id="2795218"/>
    <lineage>
        <taxon>Bacteria</taxon>
        <taxon>Bacillati</taxon>
        <taxon>Bacillota</taxon>
        <taxon>Bacilli</taxon>
        <taxon>Bacillales</taxon>
        <taxon>Bacillaceae</taxon>
        <taxon>Metabacillus</taxon>
    </lineage>
</organism>